<dbReference type="Pfam" id="PF00090">
    <property type="entry name" value="TSP_1"/>
    <property type="match status" value="1"/>
</dbReference>
<reference evidence="8" key="2">
    <citation type="submission" date="2021-08" db="EMBL/GenBank/DDBJ databases">
        <authorList>
            <person name="Eriksson T."/>
        </authorList>
    </citation>
    <scope>NUCLEOTIDE SEQUENCE</scope>
    <source>
        <strain evidence="8">Stoneville</strain>
        <tissue evidence="8">Whole head</tissue>
    </source>
</reference>
<protein>
    <recommendedName>
        <fullName evidence="7">Thrombospondin-like N-terminal domain-containing protein</fullName>
    </recommendedName>
</protein>
<keyword evidence="3" id="KW-0732">Signal</keyword>
<evidence type="ECO:0000256" key="2">
    <source>
        <dbReference type="ARBA" id="ARBA00022525"/>
    </source>
</evidence>
<dbReference type="Gene3D" id="2.20.100.10">
    <property type="entry name" value="Thrombospondin type-1 (TSP1) repeat"/>
    <property type="match status" value="1"/>
</dbReference>
<evidence type="ECO:0000256" key="1">
    <source>
        <dbReference type="ARBA" id="ARBA00004613"/>
    </source>
</evidence>
<dbReference type="SUPFAM" id="SSF49899">
    <property type="entry name" value="Concanavalin A-like lectins/glucanases"/>
    <property type="match status" value="1"/>
</dbReference>
<dbReference type="EMBL" id="JABDTM020025972">
    <property type="protein sequence ID" value="KAH0812534.1"/>
    <property type="molecule type" value="Genomic_DNA"/>
</dbReference>
<dbReference type="Proteomes" id="UP000719412">
    <property type="component" value="Unassembled WGS sequence"/>
</dbReference>
<dbReference type="PANTHER" id="PTHR22906:SF43">
    <property type="entry name" value="PROPERDIN"/>
    <property type="match status" value="1"/>
</dbReference>
<comment type="caution">
    <text evidence="8">The sequence shown here is derived from an EMBL/GenBank/DDBJ whole genome shotgun (WGS) entry which is preliminary data.</text>
</comment>
<dbReference type="Gene3D" id="2.60.120.200">
    <property type="match status" value="1"/>
</dbReference>
<evidence type="ECO:0000313" key="8">
    <source>
        <dbReference type="EMBL" id="KAH0812534.1"/>
    </source>
</evidence>
<evidence type="ECO:0000313" key="9">
    <source>
        <dbReference type="Proteomes" id="UP000719412"/>
    </source>
</evidence>
<dbReference type="InterPro" id="IPR048287">
    <property type="entry name" value="TSPN-like_N"/>
</dbReference>
<accession>A0A8J6HD14</accession>
<dbReference type="PANTHER" id="PTHR22906">
    <property type="entry name" value="PROPERDIN"/>
    <property type="match status" value="1"/>
</dbReference>
<keyword evidence="5" id="KW-1015">Disulfide bond</keyword>
<feature type="domain" description="Thrombospondin-like N-terminal" evidence="7">
    <location>
        <begin position="330"/>
        <end position="498"/>
    </location>
</feature>
<reference evidence="8" key="1">
    <citation type="journal article" date="2020" name="J Insects Food Feed">
        <title>The yellow mealworm (Tenebrio molitor) genome: a resource for the emerging insects as food and feed industry.</title>
        <authorList>
            <person name="Eriksson T."/>
            <person name="Andere A."/>
            <person name="Kelstrup H."/>
            <person name="Emery V."/>
            <person name="Picard C."/>
        </authorList>
    </citation>
    <scope>NUCLEOTIDE SEQUENCE</scope>
    <source>
        <strain evidence="8">Stoneville</strain>
        <tissue evidence="8">Whole head</tissue>
    </source>
</reference>
<dbReference type="CDD" id="cd00110">
    <property type="entry name" value="LamG"/>
    <property type="match status" value="1"/>
</dbReference>
<dbReference type="InterPro" id="IPR052065">
    <property type="entry name" value="Compl_asym_regulator"/>
</dbReference>
<organism evidence="8 9">
    <name type="scientific">Tenebrio molitor</name>
    <name type="common">Yellow mealworm beetle</name>
    <dbReference type="NCBI Taxonomy" id="7067"/>
    <lineage>
        <taxon>Eukaryota</taxon>
        <taxon>Metazoa</taxon>
        <taxon>Ecdysozoa</taxon>
        <taxon>Arthropoda</taxon>
        <taxon>Hexapoda</taxon>
        <taxon>Insecta</taxon>
        <taxon>Pterygota</taxon>
        <taxon>Neoptera</taxon>
        <taxon>Endopterygota</taxon>
        <taxon>Coleoptera</taxon>
        <taxon>Polyphaga</taxon>
        <taxon>Cucujiformia</taxon>
        <taxon>Tenebrionidae</taxon>
        <taxon>Tenebrio</taxon>
    </lineage>
</organism>
<dbReference type="PROSITE" id="PS50092">
    <property type="entry name" value="TSP1"/>
    <property type="match status" value="1"/>
</dbReference>
<evidence type="ECO:0000256" key="5">
    <source>
        <dbReference type="ARBA" id="ARBA00023157"/>
    </source>
</evidence>
<keyword evidence="9" id="KW-1185">Reference proteome</keyword>
<dbReference type="InterPro" id="IPR013320">
    <property type="entry name" value="ConA-like_dom_sf"/>
</dbReference>
<dbReference type="Pfam" id="PF02210">
    <property type="entry name" value="Laminin_G_2"/>
    <property type="match status" value="1"/>
</dbReference>
<dbReference type="InterPro" id="IPR001791">
    <property type="entry name" value="Laminin_G"/>
</dbReference>
<name>A0A8J6HD14_TENMO</name>
<dbReference type="SUPFAM" id="SSF82895">
    <property type="entry name" value="TSP-1 type 1 repeat"/>
    <property type="match status" value="1"/>
</dbReference>
<dbReference type="AlphaFoldDB" id="A0A8J6HD14"/>
<evidence type="ECO:0000256" key="6">
    <source>
        <dbReference type="SAM" id="MobiDB-lite"/>
    </source>
</evidence>
<dbReference type="InterPro" id="IPR036383">
    <property type="entry name" value="TSP1_rpt_sf"/>
</dbReference>
<gene>
    <name evidence="8" type="ORF">GEV33_010256</name>
</gene>
<evidence type="ECO:0000256" key="3">
    <source>
        <dbReference type="ARBA" id="ARBA00022729"/>
    </source>
</evidence>
<evidence type="ECO:0000256" key="4">
    <source>
        <dbReference type="ARBA" id="ARBA00022737"/>
    </source>
</evidence>
<proteinExistence type="predicted"/>
<keyword evidence="4" id="KW-0677">Repeat</keyword>
<comment type="subcellular location">
    <subcellularLocation>
        <location evidence="1">Secreted</location>
    </subcellularLocation>
</comment>
<dbReference type="SMART" id="SM00209">
    <property type="entry name" value="TSP1"/>
    <property type="match status" value="1"/>
</dbReference>
<dbReference type="SMART" id="SM00210">
    <property type="entry name" value="TSPN"/>
    <property type="match status" value="1"/>
</dbReference>
<dbReference type="InterPro" id="IPR000884">
    <property type="entry name" value="TSP1_rpt"/>
</dbReference>
<keyword evidence="2" id="KW-0964">Secreted</keyword>
<sequence>MEYITQRKSYQSTLRSTQTRRRCGRRPSEPHQRSETSPAATMTLLHGVILTVLVSWTNCCDLERFFSEKQVSVEESASTSRIVFRGFTIASEPAPNDLRGVSTAYFELINTYKGAETLEAWGANNYRRINVTFVTRPSAECPEGSEVPREYIIFCNLEKDELRATSVAKWDDSADQRVWTALGNNLSAPPKKSPVRIRSNPPGWSSWSDWSSCSVSCSSGIQQRTRHCLAADCPGFNVEQRHCNLFGVVFVPRLGFAFVKRSGLTCLPDDDNEKGKKGKTSTRCARGAAHVFSGVKFAETRGEVGAARRLPEEGALFNCMLQSLCDETVNPLALEESRFFHPSKDRWQTVPNRPTAWRLKPNSYIWVPSMQLFPDAKIRPFPREFALFVTLRVQNQSTMGTIFSLRSRRRQDTYLSLEIAGIDLKLIHAASNGTDVVRIPTQLGDGQWHQIAISIRDDSVVDSYVDCEWSRTDILRSHTLDIPDDSDLIIGYLFTVDGSGVGVVGS</sequence>
<evidence type="ECO:0000259" key="7">
    <source>
        <dbReference type="SMART" id="SM00210"/>
    </source>
</evidence>
<feature type="region of interest" description="Disordered" evidence="6">
    <location>
        <begin position="13"/>
        <end position="38"/>
    </location>
</feature>